<name>A0A3G7TJR8_9PSED</name>
<comment type="subcellular location">
    <subcellularLocation>
        <location evidence="1">Fimbrium</location>
    </subcellularLocation>
</comment>
<evidence type="ECO:0000256" key="1">
    <source>
        <dbReference type="ARBA" id="ARBA00004561"/>
    </source>
</evidence>
<dbReference type="PANTHER" id="PTHR33420:SF14">
    <property type="entry name" value="TYPE 1 FIMBRIN D-MANNOSE SPECIFIC ADHESIN"/>
    <property type="match status" value="1"/>
</dbReference>
<dbReference type="InterPro" id="IPR036937">
    <property type="entry name" value="Adhesion_dom_fimbrial_sf"/>
</dbReference>
<dbReference type="InterPro" id="IPR008966">
    <property type="entry name" value="Adhesion_dom_sf"/>
</dbReference>
<evidence type="ECO:0000256" key="2">
    <source>
        <dbReference type="ARBA" id="ARBA00006671"/>
    </source>
</evidence>
<dbReference type="PANTHER" id="PTHR33420">
    <property type="entry name" value="FIMBRIAL SUBUNIT ELFA-RELATED"/>
    <property type="match status" value="1"/>
</dbReference>
<dbReference type="Pfam" id="PF00419">
    <property type="entry name" value="Fimbrial"/>
    <property type="match status" value="1"/>
</dbReference>
<dbReference type="InterPro" id="IPR050263">
    <property type="entry name" value="Bact_Fimbrial_Adh_Pro"/>
</dbReference>
<proteinExistence type="inferred from homology"/>
<feature type="domain" description="Fimbrial-type adhesion" evidence="4">
    <location>
        <begin position="250"/>
        <end position="389"/>
    </location>
</feature>
<dbReference type="GO" id="GO:0009289">
    <property type="term" value="C:pilus"/>
    <property type="evidence" value="ECO:0007669"/>
    <property type="project" value="UniProtKB-SubCell"/>
</dbReference>
<reference evidence="5 6" key="1">
    <citation type="submission" date="2018-03" db="EMBL/GenBank/DDBJ databases">
        <title>Diversity of phytobeneficial traits revealed by whole-genome analysis of worldwide-isolated phenazine-producing Pseudomonas spp.</title>
        <authorList>
            <person name="Biessy A."/>
            <person name="Novinscak A."/>
            <person name="Blom J."/>
            <person name="Leger G."/>
            <person name="Thomashow L.S."/>
            <person name="Cazorla F.M."/>
            <person name="Josic D."/>
            <person name="Filion M."/>
        </authorList>
    </citation>
    <scope>NUCLEOTIDE SEQUENCE [LARGE SCALE GENOMIC DNA]</scope>
    <source>
        <strain evidence="5 6">B25</strain>
    </source>
</reference>
<evidence type="ECO:0000256" key="3">
    <source>
        <dbReference type="ARBA" id="ARBA00023263"/>
    </source>
</evidence>
<comment type="similarity">
    <text evidence="2">Belongs to the fimbrial protein family.</text>
</comment>
<evidence type="ECO:0000313" key="6">
    <source>
        <dbReference type="Proteomes" id="UP000268048"/>
    </source>
</evidence>
<dbReference type="Gene3D" id="2.60.40.3310">
    <property type="match status" value="1"/>
</dbReference>
<gene>
    <name evidence="5" type="ORF">C4K04_1657</name>
</gene>
<dbReference type="GO" id="GO:0043709">
    <property type="term" value="P:cell adhesion involved in single-species biofilm formation"/>
    <property type="evidence" value="ECO:0007669"/>
    <property type="project" value="TreeGrafter"/>
</dbReference>
<dbReference type="RefSeq" id="WP_241176989.1">
    <property type="nucleotide sequence ID" value="NZ_CP027753.1"/>
</dbReference>
<protein>
    <submittedName>
        <fullName evidence="5">Putative fimbrial protein</fullName>
    </submittedName>
</protein>
<evidence type="ECO:0000259" key="4">
    <source>
        <dbReference type="Pfam" id="PF00419"/>
    </source>
</evidence>
<accession>A0A3G7TJR8</accession>
<sequence>MTHPLALRLGCRRRRLHPIVQTAAYVFSSLIGATAQAALVESQAIDCSFSNGAGRPWAEVTPLTSTTPVGSVLWQRPVALITNYRYGGSTGNKAHELVSAGYWTAGTPLPDAIAPTNIDGIGFKIAVNSSDGVLRNITQVSKPVALEKNLVIYDPSAGQNQRSLMVTNYLQSLILTVPPSQLPSGELVIDRVTGSSGLMLYAVDLLKDVASLGGQVDIPSDNMPIGICRKPYPLMGPAIINMGGGPGPSIPNKCVVESYRTIPVKLGRFSLADFPKVGSTSSPVPFRIALSQCALNARPQIAFTDKVPGHTDPSVLNLTASPNSAKGFGIIMINDLNQQRIKYDGTLYDMHRVGDSAIIPLRAGYIRTGSDAEVKVGDADGAAEFTFTFP</sequence>
<dbReference type="Gene3D" id="2.60.40.1090">
    <property type="entry name" value="Fimbrial-type adhesion domain"/>
    <property type="match status" value="1"/>
</dbReference>
<keyword evidence="3" id="KW-0281">Fimbrium</keyword>
<dbReference type="AlphaFoldDB" id="A0A3G7TJR8"/>
<dbReference type="InterPro" id="IPR000259">
    <property type="entry name" value="Adhesion_dom_fimbrial"/>
</dbReference>
<dbReference type="Proteomes" id="UP000268048">
    <property type="component" value="Chromosome"/>
</dbReference>
<organism evidence="5 6">
    <name type="scientific">Pseudomonas chlororaphis</name>
    <dbReference type="NCBI Taxonomy" id="587753"/>
    <lineage>
        <taxon>Bacteria</taxon>
        <taxon>Pseudomonadati</taxon>
        <taxon>Pseudomonadota</taxon>
        <taxon>Gammaproteobacteria</taxon>
        <taxon>Pseudomonadales</taxon>
        <taxon>Pseudomonadaceae</taxon>
        <taxon>Pseudomonas</taxon>
    </lineage>
</organism>
<dbReference type="EMBL" id="CP027753">
    <property type="protein sequence ID" value="AZE47345.1"/>
    <property type="molecule type" value="Genomic_DNA"/>
</dbReference>
<evidence type="ECO:0000313" key="5">
    <source>
        <dbReference type="EMBL" id="AZE47345.1"/>
    </source>
</evidence>
<dbReference type="SUPFAM" id="SSF49401">
    <property type="entry name" value="Bacterial adhesins"/>
    <property type="match status" value="1"/>
</dbReference>